<feature type="transmembrane region" description="Helical" evidence="7">
    <location>
        <begin position="160"/>
        <end position="176"/>
    </location>
</feature>
<name>A0A552X4L0_9GAMM</name>
<dbReference type="SMART" id="SM00382">
    <property type="entry name" value="AAA"/>
    <property type="match status" value="1"/>
</dbReference>
<protein>
    <submittedName>
        <fullName evidence="10">ATP-binding cassette domain-containing protein</fullName>
    </submittedName>
</protein>
<dbReference type="SUPFAM" id="SSF90123">
    <property type="entry name" value="ABC transporter transmembrane region"/>
    <property type="match status" value="1"/>
</dbReference>
<dbReference type="InterPro" id="IPR036640">
    <property type="entry name" value="ABC1_TM_sf"/>
</dbReference>
<dbReference type="InterPro" id="IPR003439">
    <property type="entry name" value="ABC_transporter-like_ATP-bd"/>
</dbReference>
<evidence type="ECO:0000313" key="10">
    <source>
        <dbReference type="EMBL" id="TRW49945.1"/>
    </source>
</evidence>
<evidence type="ECO:0000256" key="1">
    <source>
        <dbReference type="ARBA" id="ARBA00004651"/>
    </source>
</evidence>
<dbReference type="InterPro" id="IPR039421">
    <property type="entry name" value="Type_1_exporter"/>
</dbReference>
<organism evidence="10 11">
    <name type="scientific">Aliidiomarina halalkaliphila</name>
    <dbReference type="NCBI Taxonomy" id="2593535"/>
    <lineage>
        <taxon>Bacteria</taxon>
        <taxon>Pseudomonadati</taxon>
        <taxon>Pseudomonadota</taxon>
        <taxon>Gammaproteobacteria</taxon>
        <taxon>Alteromonadales</taxon>
        <taxon>Idiomarinaceae</taxon>
        <taxon>Aliidiomarina</taxon>
    </lineage>
</organism>
<dbReference type="GO" id="GO:0005886">
    <property type="term" value="C:plasma membrane"/>
    <property type="evidence" value="ECO:0007669"/>
    <property type="project" value="UniProtKB-SubCell"/>
</dbReference>
<dbReference type="InterPro" id="IPR027417">
    <property type="entry name" value="P-loop_NTPase"/>
</dbReference>
<dbReference type="OrthoDB" id="9806127at2"/>
<dbReference type="Pfam" id="PF00664">
    <property type="entry name" value="ABC_membrane"/>
    <property type="match status" value="1"/>
</dbReference>
<evidence type="ECO:0000259" key="8">
    <source>
        <dbReference type="PROSITE" id="PS50893"/>
    </source>
</evidence>
<proteinExistence type="predicted"/>
<gene>
    <name evidence="10" type="ORF">FM042_03590</name>
</gene>
<dbReference type="PANTHER" id="PTHR24221">
    <property type="entry name" value="ATP-BINDING CASSETTE SUB-FAMILY B"/>
    <property type="match status" value="1"/>
</dbReference>
<evidence type="ECO:0000256" key="4">
    <source>
        <dbReference type="ARBA" id="ARBA00022840"/>
    </source>
</evidence>
<dbReference type="Gene3D" id="3.40.50.300">
    <property type="entry name" value="P-loop containing nucleotide triphosphate hydrolases"/>
    <property type="match status" value="1"/>
</dbReference>
<keyword evidence="5 7" id="KW-1133">Transmembrane helix</keyword>
<dbReference type="PROSITE" id="PS50929">
    <property type="entry name" value="ABC_TM1F"/>
    <property type="match status" value="1"/>
</dbReference>
<comment type="caution">
    <text evidence="10">The sequence shown here is derived from an EMBL/GenBank/DDBJ whole genome shotgun (WGS) entry which is preliminary data.</text>
</comment>
<dbReference type="GO" id="GO:0005524">
    <property type="term" value="F:ATP binding"/>
    <property type="evidence" value="ECO:0007669"/>
    <property type="project" value="UniProtKB-KW"/>
</dbReference>
<feature type="transmembrane region" description="Helical" evidence="7">
    <location>
        <begin position="182"/>
        <end position="202"/>
    </location>
</feature>
<evidence type="ECO:0000256" key="5">
    <source>
        <dbReference type="ARBA" id="ARBA00022989"/>
    </source>
</evidence>
<feature type="transmembrane region" description="Helical" evidence="7">
    <location>
        <begin position="77"/>
        <end position="95"/>
    </location>
</feature>
<keyword evidence="4 10" id="KW-0067">ATP-binding</keyword>
<evidence type="ECO:0000313" key="11">
    <source>
        <dbReference type="Proteomes" id="UP000320359"/>
    </source>
</evidence>
<dbReference type="InterPro" id="IPR017871">
    <property type="entry name" value="ABC_transporter-like_CS"/>
</dbReference>
<evidence type="ECO:0000256" key="2">
    <source>
        <dbReference type="ARBA" id="ARBA00022692"/>
    </source>
</evidence>
<dbReference type="PROSITE" id="PS50893">
    <property type="entry name" value="ABC_TRANSPORTER_2"/>
    <property type="match status" value="1"/>
</dbReference>
<comment type="subcellular location">
    <subcellularLocation>
        <location evidence="1">Cell membrane</location>
        <topology evidence="1">Multi-pass membrane protein</topology>
    </subcellularLocation>
</comment>
<dbReference type="EMBL" id="VJWL01000001">
    <property type="protein sequence ID" value="TRW49945.1"/>
    <property type="molecule type" value="Genomic_DNA"/>
</dbReference>
<dbReference type="RefSeq" id="WP_143234396.1">
    <property type="nucleotide sequence ID" value="NZ_VJWL01000001.1"/>
</dbReference>
<dbReference type="CDD" id="cd18584">
    <property type="entry name" value="ABC_6TM_AarD_CydD"/>
    <property type="match status" value="1"/>
</dbReference>
<feature type="domain" description="ABC transmembrane type-1" evidence="9">
    <location>
        <begin position="27"/>
        <end position="330"/>
    </location>
</feature>
<dbReference type="InterPro" id="IPR003593">
    <property type="entry name" value="AAA+_ATPase"/>
</dbReference>
<reference evidence="10 11" key="1">
    <citation type="submission" date="2019-07" db="EMBL/GenBank/DDBJ databases">
        <authorList>
            <person name="Yang M."/>
            <person name="Zhao D."/>
            <person name="Xiang H."/>
        </authorList>
    </citation>
    <scope>NUCLEOTIDE SEQUENCE [LARGE SCALE GENOMIC DNA]</scope>
    <source>
        <strain evidence="10 11">IM1326</strain>
    </source>
</reference>
<dbReference type="Gene3D" id="1.20.1560.10">
    <property type="entry name" value="ABC transporter type 1, transmembrane domain"/>
    <property type="match status" value="1"/>
</dbReference>
<dbReference type="GO" id="GO:0140359">
    <property type="term" value="F:ABC-type transporter activity"/>
    <property type="evidence" value="ECO:0007669"/>
    <property type="project" value="InterPro"/>
</dbReference>
<dbReference type="Proteomes" id="UP000320359">
    <property type="component" value="Unassembled WGS sequence"/>
</dbReference>
<evidence type="ECO:0000256" key="7">
    <source>
        <dbReference type="SAM" id="Phobius"/>
    </source>
</evidence>
<dbReference type="SUPFAM" id="SSF52540">
    <property type="entry name" value="P-loop containing nucleoside triphosphate hydrolases"/>
    <property type="match status" value="1"/>
</dbReference>
<dbReference type="InterPro" id="IPR011527">
    <property type="entry name" value="ABC1_TM_dom"/>
</dbReference>
<evidence type="ECO:0000259" key="9">
    <source>
        <dbReference type="PROSITE" id="PS50929"/>
    </source>
</evidence>
<keyword evidence="3" id="KW-0547">Nucleotide-binding</keyword>
<dbReference type="GO" id="GO:0016887">
    <property type="term" value="F:ATP hydrolysis activity"/>
    <property type="evidence" value="ECO:0007669"/>
    <property type="project" value="InterPro"/>
</dbReference>
<feature type="domain" description="ABC transporter" evidence="8">
    <location>
        <begin position="371"/>
        <end position="579"/>
    </location>
</feature>
<sequence>MSEFKREHIYLKHIQAATGRLLLVVQLCAFMASLSLLVQLVAIAYFLSALLHPILGDADSLHEQPLVSVFNSNSGNLVFAALAIAGAALVVRVVFQHLADHFAARAGQRACQQARAELTEHWRASLVQQAGKQAPEQAGVLLEPVESLFGYIARYLPQRSQAVMVPAVILIIVFSLDWVAGLFLLVSAPLIPVFMALVGMGAERLNQQHMETLQRLSALFIDRLRNLSLLYTSGRESAATAHIAKAADEYRRINMRTLRVAFLSSAVLEFFAAVAIAALAIYIGFSLLGYIDWGPSQHLSLFSGLLILMLAPEFFQPLRSFAQYYHDRAAALGAASQLLAAQPTGSAPSDIAGPVLSDNTARAAGPEPWLLNYPGGTYRYHPNEPAIDIPAFRLCRGDLMLVTGPSGVGKSTLLRLLTHGDVATDVHGSTIFAPLPGKIALQRQHPWLFAGTVADNLKLFYATANANASDADIDAVLDDVGLTGFAEVEVVEQGRNISGGEAKRIALARCLLAPISDFMLVLDEPLAGLDAATADRVLKRIHSHHKQGQTIVIAAHEHGKGQLREMATHCLAMGITEMQS</sequence>
<keyword evidence="6 7" id="KW-0472">Membrane</keyword>
<feature type="transmembrane region" description="Helical" evidence="7">
    <location>
        <begin position="21"/>
        <end position="47"/>
    </location>
</feature>
<dbReference type="Pfam" id="PF00005">
    <property type="entry name" value="ABC_tran"/>
    <property type="match status" value="1"/>
</dbReference>
<dbReference type="PROSITE" id="PS00211">
    <property type="entry name" value="ABC_TRANSPORTER_1"/>
    <property type="match status" value="1"/>
</dbReference>
<evidence type="ECO:0000256" key="6">
    <source>
        <dbReference type="ARBA" id="ARBA00023136"/>
    </source>
</evidence>
<evidence type="ECO:0000256" key="3">
    <source>
        <dbReference type="ARBA" id="ARBA00022741"/>
    </source>
</evidence>
<keyword evidence="2 7" id="KW-0812">Transmembrane</keyword>
<accession>A0A552X4L0</accession>
<keyword evidence="11" id="KW-1185">Reference proteome</keyword>
<dbReference type="GO" id="GO:0034040">
    <property type="term" value="F:ATPase-coupled lipid transmembrane transporter activity"/>
    <property type="evidence" value="ECO:0007669"/>
    <property type="project" value="TreeGrafter"/>
</dbReference>
<feature type="transmembrane region" description="Helical" evidence="7">
    <location>
        <begin position="260"/>
        <end position="285"/>
    </location>
</feature>
<dbReference type="PANTHER" id="PTHR24221:SF261">
    <property type="entry name" value="GLUTATHIONE_L-CYSTEINE TRANSPORT SYSTEM ATP-BINDING_PERMEASE PROTEIN CYDD"/>
    <property type="match status" value="1"/>
</dbReference>
<dbReference type="AlphaFoldDB" id="A0A552X4L0"/>